<dbReference type="InterPro" id="IPR050563">
    <property type="entry name" value="4-hydroxybenzoyl-CoA_TE"/>
</dbReference>
<dbReference type="Proteomes" id="UP001500618">
    <property type="component" value="Unassembled WGS sequence"/>
</dbReference>
<keyword evidence="4" id="KW-1185">Reference proteome</keyword>
<keyword evidence="2" id="KW-0378">Hydrolase</keyword>
<evidence type="ECO:0000256" key="1">
    <source>
        <dbReference type="ARBA" id="ARBA00005953"/>
    </source>
</evidence>
<dbReference type="PANTHER" id="PTHR31793">
    <property type="entry name" value="4-HYDROXYBENZOYL-COA THIOESTERASE FAMILY MEMBER"/>
    <property type="match status" value="1"/>
</dbReference>
<dbReference type="Gene3D" id="3.10.129.10">
    <property type="entry name" value="Hotdog Thioesterase"/>
    <property type="match status" value="1"/>
</dbReference>
<dbReference type="SUPFAM" id="SSF54637">
    <property type="entry name" value="Thioesterase/thiol ester dehydrase-isomerase"/>
    <property type="match status" value="1"/>
</dbReference>
<dbReference type="RefSeq" id="WP_163567072.1">
    <property type="nucleotide sequence ID" value="NZ_BAAANY010000030.1"/>
</dbReference>
<evidence type="ECO:0000256" key="2">
    <source>
        <dbReference type="ARBA" id="ARBA00022801"/>
    </source>
</evidence>
<dbReference type="PANTHER" id="PTHR31793:SF27">
    <property type="entry name" value="NOVEL THIOESTERASE SUPERFAMILY DOMAIN AND SAPOSIN A-TYPE DOMAIN CONTAINING PROTEIN (0610012H03RIK)"/>
    <property type="match status" value="1"/>
</dbReference>
<comment type="similarity">
    <text evidence="1">Belongs to the 4-hydroxybenzoyl-CoA thioesterase family.</text>
</comment>
<reference evidence="4" key="1">
    <citation type="journal article" date="2019" name="Int. J. Syst. Evol. Microbiol.">
        <title>The Global Catalogue of Microorganisms (GCM) 10K type strain sequencing project: providing services to taxonomists for standard genome sequencing and annotation.</title>
        <authorList>
            <consortium name="The Broad Institute Genomics Platform"/>
            <consortium name="The Broad Institute Genome Sequencing Center for Infectious Disease"/>
            <person name="Wu L."/>
            <person name="Ma J."/>
        </authorList>
    </citation>
    <scope>NUCLEOTIDE SEQUENCE [LARGE SCALE GENOMIC DNA]</scope>
    <source>
        <strain evidence="4">JCM 14718</strain>
    </source>
</reference>
<dbReference type="InterPro" id="IPR029069">
    <property type="entry name" value="HotDog_dom_sf"/>
</dbReference>
<protein>
    <submittedName>
        <fullName evidence="3">Thioesterase family protein</fullName>
    </submittedName>
</protein>
<accession>A0ABP4ULA8</accession>
<evidence type="ECO:0000313" key="3">
    <source>
        <dbReference type="EMBL" id="GAA1705230.1"/>
    </source>
</evidence>
<evidence type="ECO:0000313" key="4">
    <source>
        <dbReference type="Proteomes" id="UP001500618"/>
    </source>
</evidence>
<dbReference type="Pfam" id="PF13279">
    <property type="entry name" value="4HBT_2"/>
    <property type="match status" value="1"/>
</dbReference>
<proteinExistence type="inferred from homology"/>
<sequence>MADEFLFPARVRYLEVDAQNVVFNMWYLGYFDEASYEYFGYRGVAYHDLIASGTDIQLVHSDLDYRSSVRWRDPLVVAVTTGKVGNTSFQLDFQARVGDRLACEARNVYVTVDTEQYAKKPVPDDFRAALLA</sequence>
<name>A0ABP4ULA8_9ACTN</name>
<organism evidence="3 4">
    <name type="scientific">Fodinicola feengrottensis</name>
    <dbReference type="NCBI Taxonomy" id="435914"/>
    <lineage>
        <taxon>Bacteria</taxon>
        <taxon>Bacillati</taxon>
        <taxon>Actinomycetota</taxon>
        <taxon>Actinomycetes</taxon>
        <taxon>Mycobacteriales</taxon>
        <taxon>Fodinicola</taxon>
    </lineage>
</organism>
<gene>
    <name evidence="3" type="ORF">GCM10009765_63040</name>
</gene>
<dbReference type="EMBL" id="BAAANY010000030">
    <property type="protein sequence ID" value="GAA1705230.1"/>
    <property type="molecule type" value="Genomic_DNA"/>
</dbReference>
<comment type="caution">
    <text evidence="3">The sequence shown here is derived from an EMBL/GenBank/DDBJ whole genome shotgun (WGS) entry which is preliminary data.</text>
</comment>
<dbReference type="CDD" id="cd00586">
    <property type="entry name" value="4HBT"/>
    <property type="match status" value="1"/>
</dbReference>